<dbReference type="Gene3D" id="1.20.1260.10">
    <property type="match status" value="1"/>
</dbReference>
<gene>
    <name evidence="3" type="ORF">G3256_07650</name>
</gene>
<feature type="domain" description="Iminophenyl-pyruvate dimer synthase" evidence="2">
    <location>
        <begin position="32"/>
        <end position="305"/>
    </location>
</feature>
<evidence type="ECO:0000256" key="1">
    <source>
        <dbReference type="SAM" id="MobiDB-lite"/>
    </source>
</evidence>
<dbReference type="InterPro" id="IPR026820">
    <property type="entry name" value="VioB/RebD_dom"/>
</dbReference>
<dbReference type="Proteomes" id="UP000503308">
    <property type="component" value="Chromosome"/>
</dbReference>
<dbReference type="RefSeq" id="WP_169640256.1">
    <property type="nucleotide sequence ID" value="NZ_CP048788.1"/>
</dbReference>
<name>A0A858SRT4_9RHOB</name>
<sequence length="495" mass="56530">MAPDDTRSATDGKTSDRTAPEVSWRDHLVMLLNVGAEIEHGLMVQYLYAAYSIDTRGHPPDVVQKLESWRDHILTVAREEMGHFITVQNLLRLLGAPMNLARQNFPWDVEYYPFPFRLEPFSLSSVAAYAFTEAPPLKTLETDAARLTSGGKRIHPAMAKRYILYKRFDYDEIRRRVDLRMPRDVEAHSVDVIYSEIINLLKDEDRIPDSVFQEDTYSAQADWDDWGRRYRPAPKMLTADGSPAEKTSEDDIQTVNETNMLVMPVGTRTEAIKALQLVSEQGEAPHMGTAELEEISHFDRFLVIFQELKEMGDDFRPARDVASNPSVRKDVRGSTQITHPRTRSWAKFANIRYRMLLAFLGHRLKSGAKHRVPVQDRETMLIHRTFAEMYNIKTVSNLLMQMPLGESGKDAERFAGPPFETPFDLRMPHSEVETWMLHRELVKAAIRQAGELLEASDDDDTAAAYLRTQLPIDRQTLAWTEAILTGLGVTRGQLT</sequence>
<dbReference type="AlphaFoldDB" id="A0A858SRT4"/>
<feature type="region of interest" description="Disordered" evidence="1">
    <location>
        <begin position="316"/>
        <end position="335"/>
    </location>
</feature>
<evidence type="ECO:0000313" key="4">
    <source>
        <dbReference type="Proteomes" id="UP000503308"/>
    </source>
</evidence>
<reference evidence="3 4" key="1">
    <citation type="submission" date="2020-02" db="EMBL/GenBank/DDBJ databases">
        <title>Genome sequence of Roseobacter ponti.</title>
        <authorList>
            <person name="Hollensteiner J."/>
            <person name="Schneider D."/>
            <person name="Poehlein A."/>
            <person name="Daniel R."/>
        </authorList>
    </citation>
    <scope>NUCLEOTIDE SEQUENCE [LARGE SCALE GENOMIC DNA]</scope>
    <source>
        <strain evidence="3 4">DSM 106830</strain>
    </source>
</reference>
<protein>
    <recommendedName>
        <fullName evidence="2">Iminophenyl-pyruvate dimer synthase domain-containing protein</fullName>
    </recommendedName>
</protein>
<dbReference type="Pfam" id="PF12902">
    <property type="entry name" value="Ferritin-like"/>
    <property type="match status" value="1"/>
</dbReference>
<dbReference type="KEGG" id="rpon:G3256_07650"/>
<evidence type="ECO:0000259" key="2">
    <source>
        <dbReference type="Pfam" id="PF12902"/>
    </source>
</evidence>
<dbReference type="EMBL" id="CP048788">
    <property type="protein sequence ID" value="QJF51040.1"/>
    <property type="molecule type" value="Genomic_DNA"/>
</dbReference>
<evidence type="ECO:0000313" key="3">
    <source>
        <dbReference type="EMBL" id="QJF51040.1"/>
    </source>
</evidence>
<accession>A0A858SRT4</accession>
<keyword evidence="4" id="KW-1185">Reference proteome</keyword>
<dbReference type="InterPro" id="IPR012347">
    <property type="entry name" value="Ferritin-like"/>
</dbReference>
<organism evidence="3 4">
    <name type="scientific">Roseobacter ponti</name>
    <dbReference type="NCBI Taxonomy" id="1891787"/>
    <lineage>
        <taxon>Bacteria</taxon>
        <taxon>Pseudomonadati</taxon>
        <taxon>Pseudomonadota</taxon>
        <taxon>Alphaproteobacteria</taxon>
        <taxon>Rhodobacterales</taxon>
        <taxon>Roseobacteraceae</taxon>
        <taxon>Roseobacter</taxon>
    </lineage>
</organism>
<proteinExistence type="predicted"/>